<evidence type="ECO:0000313" key="1">
    <source>
        <dbReference type="EMBL" id="GFH35844.1"/>
    </source>
</evidence>
<dbReference type="Proteomes" id="UP000484988">
    <property type="component" value="Unassembled WGS sequence"/>
</dbReference>
<name>A0A6A0AV83_9ACTN</name>
<dbReference type="EMBL" id="BLLG01000005">
    <property type="protein sequence ID" value="GFH35844.1"/>
    <property type="molecule type" value="Genomic_DNA"/>
</dbReference>
<gene>
    <name evidence="1" type="ORF">SCWH03_20660</name>
</gene>
<comment type="caution">
    <text evidence="1">The sequence shown here is derived from an EMBL/GenBank/DDBJ whole genome shotgun (WGS) entry which is preliminary data.</text>
</comment>
<proteinExistence type="predicted"/>
<evidence type="ECO:0000313" key="2">
    <source>
        <dbReference type="Proteomes" id="UP000484988"/>
    </source>
</evidence>
<sequence length="66" mass="7358">MAEAGDPRRVAPAGWEVVRLRVVAVLESGQVKGYRQAAAVLQVAERSVGTWWRAYVHARHVRYTIG</sequence>
<reference evidence="1 2" key="1">
    <citation type="submission" date="2020-02" db="EMBL/GenBank/DDBJ databases">
        <title>Whole Genome Shotgun Sequence of Streptomyces sp. strain CWH03.</title>
        <authorList>
            <person name="Dohra H."/>
            <person name="Kodani S."/>
            <person name="Yamamura H."/>
        </authorList>
    </citation>
    <scope>NUCLEOTIDE SEQUENCE [LARGE SCALE GENOMIC DNA]</scope>
    <source>
        <strain evidence="1 2">CWH03</strain>
    </source>
</reference>
<organism evidence="1 2">
    <name type="scientific">Streptomyces pacificus</name>
    <dbReference type="NCBI Taxonomy" id="2705029"/>
    <lineage>
        <taxon>Bacteria</taxon>
        <taxon>Bacillati</taxon>
        <taxon>Actinomycetota</taxon>
        <taxon>Actinomycetes</taxon>
        <taxon>Kitasatosporales</taxon>
        <taxon>Streptomycetaceae</taxon>
        <taxon>Streptomyces</taxon>
    </lineage>
</organism>
<keyword evidence="2" id="KW-1185">Reference proteome</keyword>
<protein>
    <recommendedName>
        <fullName evidence="3">Transposase</fullName>
    </recommendedName>
</protein>
<accession>A0A6A0AV83</accession>
<evidence type="ECO:0008006" key="3">
    <source>
        <dbReference type="Google" id="ProtNLM"/>
    </source>
</evidence>
<dbReference type="AlphaFoldDB" id="A0A6A0AV83"/>